<dbReference type="VEuPathDB" id="FungiDB:GGTG_12224"/>
<evidence type="ECO:0000313" key="11">
    <source>
        <dbReference type="EnsemblFungi" id="EJT70049"/>
    </source>
</evidence>
<evidence type="ECO:0000313" key="10">
    <source>
        <dbReference type="EMBL" id="EJT70049.1"/>
    </source>
</evidence>
<sequence>MAGNAPVFSQSFLPLPEHVQPSTPAGAFHDTIAATYHQQQHQQQQHQQQQQQQQHDLLSTLSFNLAVNHAQQTSVSSTGSTSPPPVHLSPHAPGAVNAAAGWDLASAHPSPAAAPANSNSHDLTASLYQCADCLRRYARPEHLQRHIATHTLGKRFACDVCGKAFGRADLLKRHRANHEEDPTGMKKRRLASAPGAARVAQACAGCARARVKCEEVKPCARCRTRGIPCKYSSSAGVSPYHSIHRRTTSPDGSGRGTSRQARPNKSPSPGFTQEQPQKSQLYQMPTSATSPPIGSVDVVPGSYPDFSGGSAAFGFSTAQPSLVMQSEGTLAAVTPRNFTPDVNVPFSDFMRGILYQHGTDTPSDTTSLHGLAVLDFCNTSNLELDDIDFSFLGNWGIARDGASLQQAPQLHQHQQEQQVETQHQQYQHEYQQQCDEDSCTSDGDSPGISSLRHRLVKLWDDDRLRWAPNPQNTGYDDQENLPVPSATAAMAEAASFAYDALGAVSSRSVPRRRLDGPSRDRILAIVLATRRKNTTMPSSYIHIPSFSVGDSPPDLLACCAAAGATMTSNLTLRKFGFAVQEAVGIVIPKNFEDNNQRASDRALVQAVVLGQDIGLWSGNKRKIEIAECHTDIPITMMRYRNRFKMASYPVIHVAASDSGAELEAKWTQRRDQESLVFHCFMRDAQISFTSLRGSHMSYAELTLPLPAPSQVWAARDASKWQAQYLATMAAGGGDHGSTNERDPCPGDLIRDPELLARNYHRIDIRLAISIYLHGFWSMIWELRQMAAAYGHSIFSSPAAGGGPDGGSKPGASSSAVLLLNSRHQGLCSTLDSFAVDTMGWSELTEAESLTLQLLQLHLHVSLDDLQSRRALWHAGQILRLARAFPRGRLKDSSAIAVHHAALALWTYGVVTRAAAVASAAPTPSPRTQRSSTSDRDRDCGGGGGGGDGLVFLDGPHSPQVADFVAFGQGRAAIHASRDLLAQEVLRANFTGEDGSGDGSVLPTIENLCCLLARLGSAADEIRKR</sequence>
<dbReference type="AlphaFoldDB" id="J3PFE7"/>
<dbReference type="Pfam" id="PF00096">
    <property type="entry name" value="zf-C2H2"/>
    <property type="match status" value="2"/>
</dbReference>
<feature type="compositionally biased region" description="Polar residues" evidence="7">
    <location>
        <begin position="256"/>
        <end position="292"/>
    </location>
</feature>
<feature type="domain" description="Zn(2)-C6 fungal-type" evidence="8">
    <location>
        <begin position="202"/>
        <end position="231"/>
    </location>
</feature>
<feature type="region of interest" description="Disordered" evidence="7">
    <location>
        <begin position="71"/>
        <end position="94"/>
    </location>
</feature>
<dbReference type="GO" id="GO:0006351">
    <property type="term" value="P:DNA-templated transcription"/>
    <property type="evidence" value="ECO:0007669"/>
    <property type="project" value="InterPro"/>
</dbReference>
<dbReference type="GO" id="GO:0003677">
    <property type="term" value="F:DNA binding"/>
    <property type="evidence" value="ECO:0007669"/>
    <property type="project" value="InterPro"/>
</dbReference>
<evidence type="ECO:0000259" key="9">
    <source>
        <dbReference type="PROSITE" id="PS50157"/>
    </source>
</evidence>
<dbReference type="PROSITE" id="PS50048">
    <property type="entry name" value="ZN2_CY6_FUNGAL_2"/>
    <property type="match status" value="1"/>
</dbReference>
<feature type="region of interest" description="Disordered" evidence="7">
    <location>
        <begin position="235"/>
        <end position="295"/>
    </location>
</feature>
<protein>
    <submittedName>
        <fullName evidence="10">C2H2 type zinc finger domain-containing protein</fullName>
    </submittedName>
</protein>
<dbReference type="Proteomes" id="UP000006039">
    <property type="component" value="Unassembled WGS sequence"/>
</dbReference>
<dbReference type="CDD" id="cd00067">
    <property type="entry name" value="GAL4"/>
    <property type="match status" value="1"/>
</dbReference>
<dbReference type="SUPFAM" id="SSF57701">
    <property type="entry name" value="Zn2/Cys6 DNA-binding domain"/>
    <property type="match status" value="1"/>
</dbReference>
<keyword evidence="1" id="KW-0479">Metal-binding</keyword>
<dbReference type="PANTHER" id="PTHR47660:SF2">
    <property type="entry name" value="TRANSCRIPTION FACTOR WITH C2H2 AND ZN(2)-CYS(6) DNA BINDING DOMAIN (EUROFUNG)"/>
    <property type="match status" value="1"/>
</dbReference>
<dbReference type="STRING" id="644352.J3PFE7"/>
<feature type="domain" description="C2H2-type" evidence="9">
    <location>
        <begin position="156"/>
        <end position="183"/>
    </location>
</feature>
<accession>J3PFE7</accession>
<dbReference type="InterPro" id="IPR013087">
    <property type="entry name" value="Znf_C2H2_type"/>
</dbReference>
<dbReference type="OrthoDB" id="40579at2759"/>
<dbReference type="Pfam" id="PF00172">
    <property type="entry name" value="Zn_clus"/>
    <property type="match status" value="1"/>
</dbReference>
<reference evidence="12" key="1">
    <citation type="submission" date="2010-07" db="EMBL/GenBank/DDBJ databases">
        <title>The genome sequence of Gaeumannomyces graminis var. tritici strain R3-111a-1.</title>
        <authorList>
            <consortium name="The Broad Institute Genome Sequencing Platform"/>
            <person name="Ma L.-J."/>
            <person name="Dead R."/>
            <person name="Young S."/>
            <person name="Zeng Q."/>
            <person name="Koehrsen M."/>
            <person name="Alvarado L."/>
            <person name="Berlin A."/>
            <person name="Chapman S.B."/>
            <person name="Chen Z."/>
            <person name="Freedman E."/>
            <person name="Gellesch M."/>
            <person name="Goldberg J."/>
            <person name="Griggs A."/>
            <person name="Gujja S."/>
            <person name="Heilman E.R."/>
            <person name="Heiman D."/>
            <person name="Hepburn T."/>
            <person name="Howarth C."/>
            <person name="Jen D."/>
            <person name="Larson L."/>
            <person name="Mehta T."/>
            <person name="Neiman D."/>
            <person name="Pearson M."/>
            <person name="Roberts A."/>
            <person name="Saif S."/>
            <person name="Shea T."/>
            <person name="Shenoy N."/>
            <person name="Sisk P."/>
            <person name="Stolte C."/>
            <person name="Sykes S."/>
            <person name="Walk T."/>
            <person name="White J."/>
            <person name="Yandava C."/>
            <person name="Haas B."/>
            <person name="Nusbaum C."/>
            <person name="Birren B."/>
        </authorList>
    </citation>
    <scope>NUCLEOTIDE SEQUENCE [LARGE SCALE GENOMIC DNA]</scope>
    <source>
        <strain evidence="12">R3-111a-1</strain>
    </source>
</reference>
<dbReference type="GO" id="GO:0000981">
    <property type="term" value="F:DNA-binding transcription factor activity, RNA polymerase II-specific"/>
    <property type="evidence" value="ECO:0007669"/>
    <property type="project" value="InterPro"/>
</dbReference>
<dbReference type="InterPro" id="IPR001138">
    <property type="entry name" value="Zn2Cys6_DnaBD"/>
</dbReference>
<keyword evidence="4" id="KW-0804">Transcription</keyword>
<evidence type="ECO:0000256" key="2">
    <source>
        <dbReference type="ARBA" id="ARBA00022833"/>
    </source>
</evidence>
<dbReference type="PROSITE" id="PS00028">
    <property type="entry name" value="ZINC_FINGER_C2H2_1"/>
    <property type="match status" value="2"/>
</dbReference>
<dbReference type="Gene3D" id="3.30.160.60">
    <property type="entry name" value="Classic Zinc Finger"/>
    <property type="match status" value="2"/>
</dbReference>
<evidence type="ECO:0000259" key="8">
    <source>
        <dbReference type="PROSITE" id="PS50048"/>
    </source>
</evidence>
<reference evidence="11" key="4">
    <citation type="journal article" date="2015" name="G3 (Bethesda)">
        <title>Genome sequences of three phytopathogenic species of the Magnaporthaceae family of fungi.</title>
        <authorList>
            <person name="Okagaki L.H."/>
            <person name="Nunes C.C."/>
            <person name="Sailsbery J."/>
            <person name="Clay B."/>
            <person name="Brown D."/>
            <person name="John T."/>
            <person name="Oh Y."/>
            <person name="Young N."/>
            <person name="Fitzgerald M."/>
            <person name="Haas B.J."/>
            <person name="Zeng Q."/>
            <person name="Young S."/>
            <person name="Adiconis X."/>
            <person name="Fan L."/>
            <person name="Levin J.Z."/>
            <person name="Mitchell T.K."/>
            <person name="Okubara P.A."/>
            <person name="Farman M.L."/>
            <person name="Kohn L.M."/>
            <person name="Birren B."/>
            <person name="Ma L.-J."/>
            <person name="Dean R.A."/>
        </authorList>
    </citation>
    <scope>NUCLEOTIDE SEQUENCE</scope>
    <source>
        <strain evidence="11">R3-111a-1</strain>
    </source>
</reference>
<dbReference type="Pfam" id="PF04082">
    <property type="entry name" value="Fungal_trans"/>
    <property type="match status" value="1"/>
</dbReference>
<organism evidence="10">
    <name type="scientific">Gaeumannomyces tritici (strain R3-111a-1)</name>
    <name type="common">Wheat and barley take-all root rot fungus</name>
    <name type="synonym">Gaeumannomyces graminis var. tritici</name>
    <dbReference type="NCBI Taxonomy" id="644352"/>
    <lineage>
        <taxon>Eukaryota</taxon>
        <taxon>Fungi</taxon>
        <taxon>Dikarya</taxon>
        <taxon>Ascomycota</taxon>
        <taxon>Pezizomycotina</taxon>
        <taxon>Sordariomycetes</taxon>
        <taxon>Sordariomycetidae</taxon>
        <taxon>Magnaporthales</taxon>
        <taxon>Magnaporthaceae</taxon>
        <taxon>Gaeumannomyces</taxon>
    </lineage>
</organism>
<feature type="compositionally biased region" description="Low complexity" evidence="7">
    <location>
        <begin position="918"/>
        <end position="931"/>
    </location>
</feature>
<keyword evidence="6" id="KW-0863">Zinc-finger</keyword>
<dbReference type="InterPro" id="IPR036236">
    <property type="entry name" value="Znf_C2H2_sf"/>
</dbReference>
<dbReference type="GO" id="GO:0008270">
    <property type="term" value="F:zinc ion binding"/>
    <property type="evidence" value="ECO:0007669"/>
    <property type="project" value="UniProtKB-KW"/>
</dbReference>
<dbReference type="RefSeq" id="XP_009228383.1">
    <property type="nucleotide sequence ID" value="XM_009230119.1"/>
</dbReference>
<gene>
    <name evidence="11" type="primary">20352682</name>
    <name evidence="10" type="ORF">GGTG_12224</name>
</gene>
<dbReference type="PROSITE" id="PS00463">
    <property type="entry name" value="ZN2_CY6_FUNGAL_1"/>
    <property type="match status" value="1"/>
</dbReference>
<evidence type="ECO:0000256" key="6">
    <source>
        <dbReference type="PROSITE-ProRule" id="PRU00042"/>
    </source>
</evidence>
<dbReference type="Gene3D" id="4.10.240.10">
    <property type="entry name" value="Zn(2)-C6 fungal-type DNA-binding domain"/>
    <property type="match status" value="1"/>
</dbReference>
<proteinExistence type="predicted"/>
<evidence type="ECO:0000256" key="3">
    <source>
        <dbReference type="ARBA" id="ARBA00023015"/>
    </source>
</evidence>
<dbReference type="InterPro" id="IPR036864">
    <property type="entry name" value="Zn2-C6_fun-type_DNA-bd_sf"/>
</dbReference>
<evidence type="ECO:0000256" key="1">
    <source>
        <dbReference type="ARBA" id="ARBA00022723"/>
    </source>
</evidence>
<feature type="region of interest" description="Disordered" evidence="7">
    <location>
        <begin position="36"/>
        <end position="55"/>
    </location>
</feature>
<reference evidence="10" key="2">
    <citation type="submission" date="2010-07" db="EMBL/GenBank/DDBJ databases">
        <authorList>
            <consortium name="The Broad Institute Genome Sequencing Platform"/>
            <consortium name="Broad Institute Genome Sequencing Center for Infectious Disease"/>
            <person name="Ma L.-J."/>
            <person name="Dead R."/>
            <person name="Young S."/>
            <person name="Zeng Q."/>
            <person name="Koehrsen M."/>
            <person name="Alvarado L."/>
            <person name="Berlin A."/>
            <person name="Chapman S.B."/>
            <person name="Chen Z."/>
            <person name="Freedman E."/>
            <person name="Gellesch M."/>
            <person name="Goldberg J."/>
            <person name="Griggs A."/>
            <person name="Gujja S."/>
            <person name="Heilman E.R."/>
            <person name="Heiman D."/>
            <person name="Hepburn T."/>
            <person name="Howarth C."/>
            <person name="Jen D."/>
            <person name="Larson L."/>
            <person name="Mehta T."/>
            <person name="Neiman D."/>
            <person name="Pearson M."/>
            <person name="Roberts A."/>
            <person name="Saif S."/>
            <person name="Shea T."/>
            <person name="Shenoy N."/>
            <person name="Sisk P."/>
            <person name="Stolte C."/>
            <person name="Sykes S."/>
            <person name="Walk T."/>
            <person name="White J."/>
            <person name="Yandava C."/>
            <person name="Haas B."/>
            <person name="Nusbaum C."/>
            <person name="Birren B."/>
        </authorList>
    </citation>
    <scope>NUCLEOTIDE SEQUENCE</scope>
    <source>
        <strain evidence="10">R3-111a-1</strain>
    </source>
</reference>
<dbReference type="SUPFAM" id="SSF57667">
    <property type="entry name" value="beta-beta-alpha zinc fingers"/>
    <property type="match status" value="1"/>
</dbReference>
<evidence type="ECO:0000313" key="12">
    <source>
        <dbReference type="Proteomes" id="UP000006039"/>
    </source>
</evidence>
<evidence type="ECO:0000256" key="7">
    <source>
        <dbReference type="SAM" id="MobiDB-lite"/>
    </source>
</evidence>
<evidence type="ECO:0000256" key="4">
    <source>
        <dbReference type="ARBA" id="ARBA00023163"/>
    </source>
</evidence>
<feature type="region of interest" description="Disordered" evidence="7">
    <location>
        <begin position="918"/>
        <end position="940"/>
    </location>
</feature>
<reference evidence="11" key="5">
    <citation type="submission" date="2018-04" db="UniProtKB">
        <authorList>
            <consortium name="EnsemblFungi"/>
        </authorList>
    </citation>
    <scope>IDENTIFICATION</scope>
    <source>
        <strain evidence="11">R3-111a-1</strain>
    </source>
</reference>
<dbReference type="GeneID" id="20352682"/>
<keyword evidence="2" id="KW-0862">Zinc</keyword>
<dbReference type="HOGENOM" id="CLU_003487_0_0_1"/>
<reference evidence="10" key="3">
    <citation type="submission" date="2010-09" db="EMBL/GenBank/DDBJ databases">
        <title>Annotation of Gaeumannomyces graminis var. tritici R3-111a-1.</title>
        <authorList>
            <consortium name="The Broad Institute Genome Sequencing Platform"/>
            <person name="Ma L.-J."/>
            <person name="Dead R."/>
            <person name="Young S.K."/>
            <person name="Zeng Q."/>
            <person name="Gargeya S."/>
            <person name="Fitzgerald M."/>
            <person name="Haas B."/>
            <person name="Abouelleil A."/>
            <person name="Alvarado L."/>
            <person name="Arachchi H.M."/>
            <person name="Berlin A."/>
            <person name="Brown A."/>
            <person name="Chapman S.B."/>
            <person name="Chen Z."/>
            <person name="Dunbar C."/>
            <person name="Freedman E."/>
            <person name="Gearin G."/>
            <person name="Gellesch M."/>
            <person name="Goldberg J."/>
            <person name="Griggs A."/>
            <person name="Gujja S."/>
            <person name="Heiman D."/>
            <person name="Howarth C."/>
            <person name="Larson L."/>
            <person name="Lui A."/>
            <person name="MacDonald P.J.P."/>
            <person name="Mehta T."/>
            <person name="Montmayeur A."/>
            <person name="Murphy C."/>
            <person name="Neiman D."/>
            <person name="Pearson M."/>
            <person name="Priest M."/>
            <person name="Roberts A."/>
            <person name="Saif S."/>
            <person name="Shea T."/>
            <person name="Shenoy N."/>
            <person name="Sisk P."/>
            <person name="Stolte C."/>
            <person name="Sykes S."/>
            <person name="Yandava C."/>
            <person name="Wortman J."/>
            <person name="Nusbaum C."/>
            <person name="Birren B."/>
        </authorList>
    </citation>
    <scope>NUCLEOTIDE SEQUENCE</scope>
    <source>
        <strain evidence="10">R3-111a-1</strain>
    </source>
</reference>
<feature type="region of interest" description="Disordered" evidence="7">
    <location>
        <begin position="406"/>
        <end position="446"/>
    </location>
</feature>
<feature type="compositionally biased region" description="Low complexity" evidence="7">
    <location>
        <begin position="406"/>
        <end position="433"/>
    </location>
</feature>
<dbReference type="EMBL" id="GL385402">
    <property type="protein sequence ID" value="EJT70049.1"/>
    <property type="molecule type" value="Genomic_DNA"/>
</dbReference>
<keyword evidence="5" id="KW-0539">Nucleus</keyword>
<name>J3PFE7_GAET3</name>
<dbReference type="SMART" id="SM00355">
    <property type="entry name" value="ZnF_C2H2"/>
    <property type="match status" value="2"/>
</dbReference>
<keyword evidence="3" id="KW-0805">Transcription regulation</keyword>
<feature type="compositionally biased region" description="Low complexity" evidence="7">
    <location>
        <begin position="37"/>
        <end position="55"/>
    </location>
</feature>
<keyword evidence="12" id="KW-1185">Reference proteome</keyword>
<dbReference type="EnsemblFungi" id="EJT70049">
    <property type="protein sequence ID" value="EJT70049"/>
    <property type="gene ID" value="GGTG_12224"/>
</dbReference>
<dbReference type="PANTHER" id="PTHR47660">
    <property type="entry name" value="TRANSCRIPTION FACTOR WITH C2H2 AND ZN(2)-CYS(6) DNA BINDING DOMAIN (EUROFUNG)-RELATED-RELATED"/>
    <property type="match status" value="1"/>
</dbReference>
<dbReference type="InterPro" id="IPR007219">
    <property type="entry name" value="XnlR_reg_dom"/>
</dbReference>
<evidence type="ECO:0000256" key="5">
    <source>
        <dbReference type="ARBA" id="ARBA00023242"/>
    </source>
</evidence>
<dbReference type="eggNOG" id="KOG1721">
    <property type="taxonomic scope" value="Eukaryota"/>
</dbReference>
<feature type="domain" description="C2H2-type" evidence="9">
    <location>
        <begin position="128"/>
        <end position="155"/>
    </location>
</feature>
<dbReference type="PROSITE" id="PS50157">
    <property type="entry name" value="ZINC_FINGER_C2H2_2"/>
    <property type="match status" value="2"/>
</dbReference>
<dbReference type="SMART" id="SM00066">
    <property type="entry name" value="GAL4"/>
    <property type="match status" value="1"/>
</dbReference>